<sequence>MNEAAVNFITTLIIKMGSQVNYLRSTKEIIFECIDSTKPISGLQLGKLCIVSIVTLPDVMEPQFESILKSVLSAIQVDNSFEKLRGLWLIFIYIFMCRPANTTNFLSSIPGPDGGSALNFLINIWQPEYVSLITKFERTIMSMALVQVLTFALESSGDKLKEIEVQLNSIDRDPSNMCGVEYLYLLLVFVVLMEHALNEDIAEPCFDVLDVVMDDDDARTEEDEMLLNYPPLNVDVVALVSQFLKHENAYYLNVCRNYLYHEEIVRLSNMGCTVPQVSME</sequence>
<comment type="caution">
    <text evidence="1">The sequence shown here is derived from an EMBL/GenBank/DDBJ whole genome shotgun (WGS) entry which is preliminary data.</text>
</comment>
<name>A0AAV8YRK5_9CUCU</name>
<evidence type="ECO:0000313" key="1">
    <source>
        <dbReference type="EMBL" id="KAJ8953277.1"/>
    </source>
</evidence>
<dbReference type="SUPFAM" id="SSF48371">
    <property type="entry name" value="ARM repeat"/>
    <property type="match status" value="1"/>
</dbReference>
<dbReference type="InterPro" id="IPR016024">
    <property type="entry name" value="ARM-type_fold"/>
</dbReference>
<reference evidence="1" key="1">
    <citation type="journal article" date="2023" name="Insect Mol. Biol.">
        <title>Genome sequencing provides insights into the evolution of gene families encoding plant cell wall-degrading enzymes in longhorned beetles.</title>
        <authorList>
            <person name="Shin N.R."/>
            <person name="Okamura Y."/>
            <person name="Kirsch R."/>
            <person name="Pauchet Y."/>
        </authorList>
    </citation>
    <scope>NUCLEOTIDE SEQUENCE</scope>
    <source>
        <strain evidence="1">AMC_N1</strain>
    </source>
</reference>
<proteinExistence type="predicted"/>
<organism evidence="1 2">
    <name type="scientific">Aromia moschata</name>
    <dbReference type="NCBI Taxonomy" id="1265417"/>
    <lineage>
        <taxon>Eukaryota</taxon>
        <taxon>Metazoa</taxon>
        <taxon>Ecdysozoa</taxon>
        <taxon>Arthropoda</taxon>
        <taxon>Hexapoda</taxon>
        <taxon>Insecta</taxon>
        <taxon>Pterygota</taxon>
        <taxon>Neoptera</taxon>
        <taxon>Endopterygota</taxon>
        <taxon>Coleoptera</taxon>
        <taxon>Polyphaga</taxon>
        <taxon>Cucujiformia</taxon>
        <taxon>Chrysomeloidea</taxon>
        <taxon>Cerambycidae</taxon>
        <taxon>Cerambycinae</taxon>
        <taxon>Callichromatini</taxon>
        <taxon>Aromia</taxon>
    </lineage>
</organism>
<gene>
    <name evidence="1" type="ORF">NQ318_015859</name>
</gene>
<dbReference type="Proteomes" id="UP001162162">
    <property type="component" value="Unassembled WGS sequence"/>
</dbReference>
<dbReference type="InterPro" id="IPR011989">
    <property type="entry name" value="ARM-like"/>
</dbReference>
<protein>
    <submittedName>
        <fullName evidence="1">Uncharacterized protein</fullName>
    </submittedName>
</protein>
<dbReference type="AlphaFoldDB" id="A0AAV8YRK5"/>
<accession>A0AAV8YRK5</accession>
<dbReference type="EMBL" id="JAPWTK010000058">
    <property type="protein sequence ID" value="KAJ8953277.1"/>
    <property type="molecule type" value="Genomic_DNA"/>
</dbReference>
<dbReference type="Gene3D" id="1.25.10.10">
    <property type="entry name" value="Leucine-rich Repeat Variant"/>
    <property type="match status" value="1"/>
</dbReference>
<evidence type="ECO:0000313" key="2">
    <source>
        <dbReference type="Proteomes" id="UP001162162"/>
    </source>
</evidence>
<keyword evidence="2" id="KW-1185">Reference proteome</keyword>